<dbReference type="InterPro" id="IPR017900">
    <property type="entry name" value="4Fe4S_Fe_S_CS"/>
</dbReference>
<evidence type="ECO:0000256" key="4">
    <source>
        <dbReference type="ARBA" id="ARBA00023014"/>
    </source>
</evidence>
<evidence type="ECO:0000259" key="5">
    <source>
        <dbReference type="PROSITE" id="PS51379"/>
    </source>
</evidence>
<keyword evidence="4" id="KW-0411">Iron-sulfur</keyword>
<evidence type="ECO:0000313" key="7">
    <source>
        <dbReference type="Proteomes" id="UP000186851"/>
    </source>
</evidence>
<accession>A0AAF0D221</accession>
<proteinExistence type="predicted"/>
<feature type="domain" description="4Fe-4S ferredoxin-type" evidence="5">
    <location>
        <begin position="16"/>
        <end position="45"/>
    </location>
</feature>
<sequence length="93" mass="10571">MSEDSFAGLPRKEIKWYPTINYDLCISCGSCASFCPHDVYEKQSSRVVVARPFNCVVGCESCKLQCPVDAITFPSRAELKQQLKKLREKYNKS</sequence>
<dbReference type="Gene3D" id="3.30.70.20">
    <property type="match status" value="1"/>
</dbReference>
<name>A0AAF0D221_ODILC</name>
<keyword evidence="2" id="KW-0479">Metal-binding</keyword>
<dbReference type="PANTHER" id="PTHR43687">
    <property type="entry name" value="ADENYLYLSULFATE REDUCTASE, BETA SUBUNIT"/>
    <property type="match status" value="1"/>
</dbReference>
<dbReference type="GO" id="GO:0051539">
    <property type="term" value="F:4 iron, 4 sulfur cluster binding"/>
    <property type="evidence" value="ECO:0007669"/>
    <property type="project" value="UniProtKB-KW"/>
</dbReference>
<dbReference type="SUPFAM" id="SSF54862">
    <property type="entry name" value="4Fe-4S ferredoxins"/>
    <property type="match status" value="1"/>
</dbReference>
<dbReference type="EMBL" id="CP091871">
    <property type="protein sequence ID" value="WEU40260.1"/>
    <property type="molecule type" value="Genomic_DNA"/>
</dbReference>
<dbReference type="InterPro" id="IPR017896">
    <property type="entry name" value="4Fe4S_Fe-S-bd"/>
</dbReference>
<organism evidence="6 7">
    <name type="scientific">Odinarchaeota yellowstonii (strain LCB_4)</name>
    <dbReference type="NCBI Taxonomy" id="1841599"/>
    <lineage>
        <taxon>Archaea</taxon>
        <taxon>Promethearchaeati</taxon>
        <taxon>Candidatus Odinarchaeota</taxon>
        <taxon>Candidatus Odinarchaeia</taxon>
        <taxon>Candidatus Odinarchaeales</taxon>
        <taxon>Candidatus Odinarchaeaceae</taxon>
        <taxon>Candidatus Odinarchaeum</taxon>
    </lineage>
</organism>
<dbReference type="GO" id="GO:0016491">
    <property type="term" value="F:oxidoreductase activity"/>
    <property type="evidence" value="ECO:0007669"/>
    <property type="project" value="UniProtKB-ARBA"/>
</dbReference>
<dbReference type="Proteomes" id="UP000186851">
    <property type="component" value="Chromosome"/>
</dbReference>
<gene>
    <name evidence="6" type="ORF">OdinLCB4_007280</name>
</gene>
<dbReference type="PROSITE" id="PS00198">
    <property type="entry name" value="4FE4S_FER_1"/>
    <property type="match status" value="1"/>
</dbReference>
<keyword evidence="3" id="KW-0408">Iron</keyword>
<dbReference type="InterPro" id="IPR050572">
    <property type="entry name" value="Fe-S_Ferredoxin"/>
</dbReference>
<dbReference type="Pfam" id="PF14697">
    <property type="entry name" value="Fer4_21"/>
    <property type="match status" value="1"/>
</dbReference>
<protein>
    <submittedName>
        <fullName evidence="6">Ferredoxin family protein</fullName>
    </submittedName>
</protein>
<evidence type="ECO:0000313" key="6">
    <source>
        <dbReference type="EMBL" id="WEU40260.1"/>
    </source>
</evidence>
<dbReference type="KEGG" id="oyw:OdinLCB4_007280"/>
<dbReference type="PROSITE" id="PS51379">
    <property type="entry name" value="4FE4S_FER_2"/>
    <property type="match status" value="2"/>
</dbReference>
<evidence type="ECO:0000256" key="2">
    <source>
        <dbReference type="ARBA" id="ARBA00022723"/>
    </source>
</evidence>
<dbReference type="PANTHER" id="PTHR43687:SF2">
    <property type="entry name" value="FERREDOXIN 3"/>
    <property type="match status" value="1"/>
</dbReference>
<reference evidence="6" key="1">
    <citation type="journal article" date="2017" name="Nature">
        <title>Asgard archaea illuminate the origin of eukaryotic cellular complexity.</title>
        <authorList>
            <person name="Zaremba-Niedzwiedzka K."/>
            <person name="Caceres E.F."/>
            <person name="Saw J.H."/>
            <person name="Backstrom D."/>
            <person name="Juzokaite L."/>
            <person name="Vancaester E."/>
            <person name="Seitz K.W."/>
            <person name="Anantharaman K."/>
            <person name="Starnawski P."/>
            <person name="Kjeldsen K.U."/>
            <person name="Scott M.B."/>
            <person name="Nunoura T."/>
            <person name="Banfield J.F."/>
            <person name="Schramm A."/>
            <person name="Baker B.J."/>
            <person name="Spang A."/>
            <person name="Ettema T.J.G."/>
        </authorList>
    </citation>
    <scope>NUCLEOTIDE SEQUENCE</scope>
    <source>
        <strain evidence="6">LCB_4</strain>
    </source>
</reference>
<evidence type="ECO:0000256" key="3">
    <source>
        <dbReference type="ARBA" id="ARBA00023004"/>
    </source>
</evidence>
<keyword evidence="1" id="KW-0004">4Fe-4S</keyword>
<evidence type="ECO:0000256" key="1">
    <source>
        <dbReference type="ARBA" id="ARBA00022485"/>
    </source>
</evidence>
<dbReference type="AlphaFoldDB" id="A0AAF0D221"/>
<dbReference type="GO" id="GO:0046872">
    <property type="term" value="F:metal ion binding"/>
    <property type="evidence" value="ECO:0007669"/>
    <property type="project" value="UniProtKB-KW"/>
</dbReference>
<reference evidence="6" key="2">
    <citation type="journal article" date="2022" name="Nat. Microbiol.">
        <title>A closed Candidatus Odinarchaeum chromosome exposes Asgard archaeal viruses.</title>
        <authorList>
            <person name="Tamarit D."/>
            <person name="Caceres E.F."/>
            <person name="Krupovic M."/>
            <person name="Nijland R."/>
            <person name="Eme L."/>
            <person name="Robinson N.P."/>
            <person name="Ettema T.J.G."/>
        </authorList>
    </citation>
    <scope>NUCLEOTIDE SEQUENCE</scope>
    <source>
        <strain evidence="6">LCB_4</strain>
    </source>
</reference>
<feature type="domain" description="4Fe-4S ferredoxin-type" evidence="5">
    <location>
        <begin position="46"/>
        <end position="76"/>
    </location>
</feature>